<evidence type="ECO:0000313" key="1">
    <source>
        <dbReference type="EMBL" id="TGO82231.1"/>
    </source>
</evidence>
<evidence type="ECO:0000313" key="2">
    <source>
        <dbReference type="Proteomes" id="UP000297280"/>
    </source>
</evidence>
<comment type="caution">
    <text evidence="1">The sequence shown here is derived from an EMBL/GenBank/DDBJ whole genome shotgun (WGS) entry which is preliminary data.</text>
</comment>
<proteinExistence type="predicted"/>
<keyword evidence="2" id="KW-1185">Reference proteome</keyword>
<dbReference type="AlphaFoldDB" id="A0A4Z1K810"/>
<accession>A0A4Z1K810</accession>
<name>A0A4Z1K810_9HELO</name>
<sequence>MAQTKPQALYVEFPVSPVTYDEDFRKVTYKDFANAINGVAWCLHDNLRVGKEFETLAYIGPNNFIYPSLILGAAKASVAAQLDLMKVTKCKTFSTSGRPLPAETAIIAAAGSAL</sequence>
<dbReference type="EMBL" id="PQXO01000878">
    <property type="protein sequence ID" value="TGO82231.1"/>
    <property type="molecule type" value="Genomic_DNA"/>
</dbReference>
<reference evidence="1 2" key="1">
    <citation type="submission" date="2017-12" db="EMBL/GenBank/DDBJ databases">
        <title>Comparative genomics of Botrytis spp.</title>
        <authorList>
            <person name="Valero-Jimenez C.A."/>
            <person name="Tapia P."/>
            <person name="Veloso J."/>
            <person name="Silva-Moreno E."/>
            <person name="Staats M."/>
            <person name="Valdes J.H."/>
            <person name="Van Kan J.A.L."/>
        </authorList>
    </citation>
    <scope>NUCLEOTIDE SEQUENCE [LARGE SCALE GENOMIC DNA]</scope>
    <source>
        <strain evidence="1 2">MUCL3349</strain>
    </source>
</reference>
<evidence type="ECO:0008006" key="3">
    <source>
        <dbReference type="Google" id="ProtNLM"/>
    </source>
</evidence>
<protein>
    <recommendedName>
        <fullName evidence="3">AMP-dependent synthetase/ligase domain-containing protein</fullName>
    </recommendedName>
</protein>
<gene>
    <name evidence="1" type="ORF">BPOR_0883g00020</name>
</gene>
<dbReference type="STRING" id="87229.A0A4Z1K810"/>
<dbReference type="Proteomes" id="UP000297280">
    <property type="component" value="Unassembled WGS sequence"/>
</dbReference>
<organism evidence="1 2">
    <name type="scientific">Botrytis porri</name>
    <dbReference type="NCBI Taxonomy" id="87229"/>
    <lineage>
        <taxon>Eukaryota</taxon>
        <taxon>Fungi</taxon>
        <taxon>Dikarya</taxon>
        <taxon>Ascomycota</taxon>
        <taxon>Pezizomycotina</taxon>
        <taxon>Leotiomycetes</taxon>
        <taxon>Helotiales</taxon>
        <taxon>Sclerotiniaceae</taxon>
        <taxon>Botrytis</taxon>
    </lineage>
</organism>